<dbReference type="PANTHER" id="PTHR48098:SF1">
    <property type="entry name" value="DIACYLGLYCEROL ACYLTRANSFERASE_MYCOLYLTRANSFERASE AG85A"/>
    <property type="match status" value="1"/>
</dbReference>
<reference evidence="2 3" key="1">
    <citation type="submission" date="2020-01" db="EMBL/GenBank/DDBJ databases">
        <authorList>
            <person name="Kim M.K."/>
        </authorList>
    </citation>
    <scope>NUCLEOTIDE SEQUENCE [LARGE SCALE GENOMIC DNA]</scope>
    <source>
        <strain evidence="2 3">172606-1</strain>
    </source>
</reference>
<feature type="chain" id="PRO_5025375399" evidence="1">
    <location>
        <begin position="21"/>
        <end position="283"/>
    </location>
</feature>
<dbReference type="GO" id="GO:0016747">
    <property type="term" value="F:acyltransferase activity, transferring groups other than amino-acyl groups"/>
    <property type="evidence" value="ECO:0007669"/>
    <property type="project" value="TreeGrafter"/>
</dbReference>
<evidence type="ECO:0000256" key="1">
    <source>
        <dbReference type="SAM" id="SignalP"/>
    </source>
</evidence>
<dbReference type="KEGG" id="rhoz:GXP67_14750"/>
<dbReference type="InterPro" id="IPR000801">
    <property type="entry name" value="Esterase-like"/>
</dbReference>
<name>A0A6C0GIQ2_9BACT</name>
<keyword evidence="1" id="KW-0732">Signal</keyword>
<dbReference type="PANTHER" id="PTHR48098">
    <property type="entry name" value="ENTEROCHELIN ESTERASE-RELATED"/>
    <property type="match status" value="1"/>
</dbReference>
<keyword evidence="3" id="KW-1185">Reference proteome</keyword>
<feature type="signal peptide" evidence="1">
    <location>
        <begin position="1"/>
        <end position="20"/>
    </location>
</feature>
<sequence>MLKTFRILCFFLSLSWIAQAAKVDTLVVYSKAMQKNLKNAVVLPSGYQAGKPMRVLYLLHGFSDSFDAWLTKPLPDKQLLSQMADKYNTIIVCPDGGYGSWYLDSPVSKEFQYETYIIKELIPNVDSKYKTMASREGRLISGLSMGGHGALYLAGRNPSIFIAAGSIAGALDISSINAERGGDIDKWFTKLLGPVTQYADRYKAHSVIHMTEKFKSSGLKLIVDCGTSDFLYEANKAFHKKMLEEGIPHEYTERPGEHNWTYFVNSLEYHMIFFQKVLAQLPQ</sequence>
<dbReference type="InterPro" id="IPR050583">
    <property type="entry name" value="Mycobacterial_A85_antigen"/>
</dbReference>
<dbReference type="AlphaFoldDB" id="A0A6C0GIQ2"/>
<evidence type="ECO:0000313" key="2">
    <source>
        <dbReference type="EMBL" id="QHT67805.1"/>
    </source>
</evidence>
<protein>
    <submittedName>
        <fullName evidence="2">Esterase family protein</fullName>
    </submittedName>
</protein>
<accession>A0A6C0GIQ2</accession>
<dbReference type="RefSeq" id="WP_162443827.1">
    <property type="nucleotide sequence ID" value="NZ_CP048222.1"/>
</dbReference>
<organism evidence="2 3">
    <name type="scientific">Rhodocytophaga rosea</name>
    <dbReference type="NCBI Taxonomy" id="2704465"/>
    <lineage>
        <taxon>Bacteria</taxon>
        <taxon>Pseudomonadati</taxon>
        <taxon>Bacteroidota</taxon>
        <taxon>Cytophagia</taxon>
        <taxon>Cytophagales</taxon>
        <taxon>Rhodocytophagaceae</taxon>
        <taxon>Rhodocytophaga</taxon>
    </lineage>
</organism>
<dbReference type="Gene3D" id="3.40.50.1820">
    <property type="entry name" value="alpha/beta hydrolase"/>
    <property type="match status" value="1"/>
</dbReference>
<proteinExistence type="predicted"/>
<dbReference type="SUPFAM" id="SSF53474">
    <property type="entry name" value="alpha/beta-Hydrolases"/>
    <property type="match status" value="1"/>
</dbReference>
<gene>
    <name evidence="2" type="ORF">GXP67_14750</name>
</gene>
<dbReference type="EMBL" id="CP048222">
    <property type="protein sequence ID" value="QHT67805.1"/>
    <property type="molecule type" value="Genomic_DNA"/>
</dbReference>
<evidence type="ECO:0000313" key="3">
    <source>
        <dbReference type="Proteomes" id="UP000480178"/>
    </source>
</evidence>
<dbReference type="Pfam" id="PF00756">
    <property type="entry name" value="Esterase"/>
    <property type="match status" value="1"/>
</dbReference>
<dbReference type="InterPro" id="IPR029058">
    <property type="entry name" value="AB_hydrolase_fold"/>
</dbReference>
<dbReference type="Proteomes" id="UP000480178">
    <property type="component" value="Chromosome"/>
</dbReference>